<evidence type="ECO:0000313" key="1">
    <source>
        <dbReference type="EMBL" id="QQQ17767.1"/>
    </source>
</evidence>
<dbReference type="RefSeq" id="WP_201102143.1">
    <property type="nucleotide sequence ID" value="NZ_CP067977.1"/>
</dbReference>
<dbReference type="Proteomes" id="UP000595448">
    <property type="component" value="Chromosome"/>
</dbReference>
<dbReference type="EMBL" id="CP067977">
    <property type="protein sequence ID" value="QQQ17767.1"/>
    <property type="molecule type" value="Genomic_DNA"/>
</dbReference>
<sequence>MTSAAETSADWPELLQRVADACGGGVALSLAAAYGGREIYIPQADGIDESHPLALTLGLAAARMVADILSPGKIVIPMGPTSSVRRRKAAMRAMRREGRTNAEAARALGIHIRTVEIRHQRDRELGIDTSDAREADLFGE</sequence>
<organism evidence="1 2">
    <name type="scientific">Brevundimonas vitisensis</name>
    <dbReference type="NCBI Taxonomy" id="2800818"/>
    <lineage>
        <taxon>Bacteria</taxon>
        <taxon>Pseudomonadati</taxon>
        <taxon>Pseudomonadota</taxon>
        <taxon>Alphaproteobacteria</taxon>
        <taxon>Caulobacterales</taxon>
        <taxon>Caulobacteraceae</taxon>
        <taxon>Brevundimonas</taxon>
    </lineage>
</organism>
<evidence type="ECO:0000313" key="2">
    <source>
        <dbReference type="Proteomes" id="UP000595448"/>
    </source>
</evidence>
<reference evidence="1 2" key="1">
    <citation type="submission" date="2021-01" db="EMBL/GenBank/DDBJ databases">
        <title>Brevundimonas vitis sp. nov., an bacterium isolated from grape (Vitis vinifera).</title>
        <authorList>
            <person name="Jiang L."/>
            <person name="Lee J."/>
        </authorList>
    </citation>
    <scope>NUCLEOTIDE SEQUENCE [LARGE SCALE GENOMIC DNA]</scope>
    <source>
        <strain evidence="1 2">GRTSA-9</strain>
    </source>
</reference>
<name>A0ABX7BJQ1_9CAUL</name>
<proteinExistence type="predicted"/>
<accession>A0ABX7BJQ1</accession>
<gene>
    <name evidence="1" type="ORF">JIP62_10525</name>
</gene>
<keyword evidence="2" id="KW-1185">Reference proteome</keyword>
<protein>
    <submittedName>
        <fullName evidence="1">Helix-turn-helix domain-containing protein</fullName>
    </submittedName>
</protein>